<sequence>MGHNSSYIAHTPDENGVIPYLGKEHAVWSDLMASQLPLLTGRACQEYIYGLQQLSMSSDKIPQCVELSKPLRDCTGWRVEPVPALISFDKFFAMLADRCFPAASFIRSREEFEYLKEPDIFHELFGHTPLLTNSDVADFTARIGRLGTKLPSHYHAGLARLYWMTVEFGLIKTGNGIRAYGAGIVSSKSELQYAIESDYPARTPFNLLEVARTKYRIDQLQPKYFVINSFGDFTRLSDGEIVDAIDEAKSVGMIPIVDTPEDIWPPKAA</sequence>
<dbReference type="NCBIfam" id="NF008877">
    <property type="entry name" value="PRK11913.1-2"/>
    <property type="match status" value="1"/>
</dbReference>
<dbReference type="PRINTS" id="PR00372">
    <property type="entry name" value="FYWHYDRXLASE"/>
</dbReference>
<keyword evidence="7 11" id="KW-0408">Iron</keyword>
<evidence type="ECO:0000256" key="10">
    <source>
        <dbReference type="ARBA" id="ARBA00029922"/>
    </source>
</evidence>
<evidence type="ECO:0000256" key="1">
    <source>
        <dbReference type="ARBA" id="ARBA00001954"/>
    </source>
</evidence>
<dbReference type="InterPro" id="IPR036329">
    <property type="entry name" value="Aro-AA_hydroxylase_C_sf"/>
</dbReference>
<dbReference type="Pfam" id="PF00351">
    <property type="entry name" value="Biopterin_H"/>
    <property type="match status" value="1"/>
</dbReference>
<dbReference type="GO" id="GO:0006559">
    <property type="term" value="P:L-phenylalanine catabolic process"/>
    <property type="evidence" value="ECO:0007669"/>
    <property type="project" value="UniProtKB-KW"/>
</dbReference>
<dbReference type="NCBIfam" id="TIGR01267">
    <property type="entry name" value="Phe4hydrox_mono"/>
    <property type="match status" value="1"/>
</dbReference>
<feature type="binding site" evidence="11">
    <location>
        <position position="167"/>
    </location>
    <ligand>
        <name>Fe cation</name>
        <dbReference type="ChEBI" id="CHEBI:24875"/>
    </ligand>
</feature>
<evidence type="ECO:0000256" key="8">
    <source>
        <dbReference type="ARBA" id="ARBA00023033"/>
    </source>
</evidence>
<dbReference type="InterPro" id="IPR036951">
    <property type="entry name" value="ArAA_hydroxylase_sf"/>
</dbReference>
<evidence type="ECO:0000256" key="5">
    <source>
        <dbReference type="ARBA" id="ARBA00022723"/>
    </source>
</evidence>
<comment type="similarity">
    <text evidence="3">Belongs to the biopterin-dependent aromatic amino acid hydroxylase family.</text>
</comment>
<dbReference type="Gene3D" id="1.10.800.10">
    <property type="entry name" value="Aromatic amino acid hydroxylase"/>
    <property type="match status" value="1"/>
</dbReference>
<comment type="pathway">
    <text evidence="2">Amino-acid degradation; L-phenylalanine degradation; acetoacetate and fumarate from L-phenylalanine: step 1/6.</text>
</comment>
<evidence type="ECO:0000256" key="7">
    <source>
        <dbReference type="ARBA" id="ARBA00023004"/>
    </source>
</evidence>
<dbReference type="RefSeq" id="WP_232594542.1">
    <property type="nucleotide sequence ID" value="NZ_BSPD01000027.1"/>
</dbReference>
<keyword evidence="5 11" id="KW-0479">Metal-binding</keyword>
<feature type="binding site" evidence="11">
    <location>
        <position position="122"/>
    </location>
    <ligand>
        <name>Fe cation</name>
        <dbReference type="ChEBI" id="CHEBI:24875"/>
    </ligand>
</feature>
<keyword evidence="14" id="KW-1185">Reference proteome</keyword>
<evidence type="ECO:0000256" key="3">
    <source>
        <dbReference type="ARBA" id="ARBA00009712"/>
    </source>
</evidence>
<dbReference type="EMBL" id="BSPD01000027">
    <property type="protein sequence ID" value="GLS25191.1"/>
    <property type="molecule type" value="Genomic_DNA"/>
</dbReference>
<dbReference type="PANTHER" id="PTHR11473">
    <property type="entry name" value="AROMATIC AMINO ACID HYDROXYLASE"/>
    <property type="match status" value="1"/>
</dbReference>
<evidence type="ECO:0000256" key="11">
    <source>
        <dbReference type="PIRSR" id="PIRSR601273-2"/>
    </source>
</evidence>
<evidence type="ECO:0000256" key="9">
    <source>
        <dbReference type="ARBA" id="ARBA00023232"/>
    </source>
</evidence>
<dbReference type="PANTHER" id="PTHR11473:SF24">
    <property type="entry name" value="PHENYLALANINE-4-HYDROXYLASE"/>
    <property type="match status" value="1"/>
</dbReference>
<dbReference type="InterPro" id="IPR005960">
    <property type="entry name" value="Phe-4-hydroxylase_mono"/>
</dbReference>
<feature type="domain" description="Biopterin-dependent aromatic amino acid hydroxylase family profile" evidence="12">
    <location>
        <begin position="1"/>
        <end position="269"/>
    </location>
</feature>
<dbReference type="Proteomes" id="UP001156870">
    <property type="component" value="Unassembled WGS sequence"/>
</dbReference>
<dbReference type="SUPFAM" id="SSF56534">
    <property type="entry name" value="Aromatic aminoacid monoxygenases, catalytic and oligomerization domains"/>
    <property type="match status" value="1"/>
</dbReference>
<protein>
    <recommendedName>
        <fullName evidence="4">phenylalanine 4-monooxygenase</fullName>
        <ecNumber evidence="4">1.14.16.1</ecNumber>
    </recommendedName>
    <alternativeName>
        <fullName evidence="10">Phe-4-monooxygenase</fullName>
    </alternativeName>
</protein>
<keyword evidence="6" id="KW-0560">Oxidoreductase</keyword>
<dbReference type="InterPro" id="IPR001273">
    <property type="entry name" value="ArAA_hydroxylase"/>
</dbReference>
<accession>A0AA37WMI7</accession>
<keyword evidence="9" id="KW-0585">Phenylalanine catabolism</keyword>
<proteinExistence type="inferred from homology"/>
<evidence type="ECO:0000313" key="13">
    <source>
        <dbReference type="EMBL" id="GLS25191.1"/>
    </source>
</evidence>
<evidence type="ECO:0000256" key="6">
    <source>
        <dbReference type="ARBA" id="ARBA00023002"/>
    </source>
</evidence>
<reference evidence="13 14" key="1">
    <citation type="journal article" date="2014" name="Int. J. Syst. Evol. Microbiol.">
        <title>Complete genome sequence of Corynebacterium casei LMG S-19264T (=DSM 44701T), isolated from a smear-ripened cheese.</title>
        <authorList>
            <consortium name="US DOE Joint Genome Institute (JGI-PGF)"/>
            <person name="Walter F."/>
            <person name="Albersmeier A."/>
            <person name="Kalinowski J."/>
            <person name="Ruckert C."/>
        </authorList>
    </citation>
    <scope>NUCLEOTIDE SEQUENCE [LARGE SCALE GENOMIC DNA]</scope>
    <source>
        <strain evidence="13 14">NBRC 110095</strain>
    </source>
</reference>
<dbReference type="AlphaFoldDB" id="A0AA37WMI7"/>
<feature type="binding site" evidence="11">
    <location>
        <position position="127"/>
    </location>
    <ligand>
        <name>Fe cation</name>
        <dbReference type="ChEBI" id="CHEBI:24875"/>
    </ligand>
</feature>
<name>A0AA37WMI7_9GAMM</name>
<evidence type="ECO:0000313" key="14">
    <source>
        <dbReference type="Proteomes" id="UP001156870"/>
    </source>
</evidence>
<evidence type="ECO:0000256" key="2">
    <source>
        <dbReference type="ARBA" id="ARBA00005088"/>
    </source>
</evidence>
<comment type="cofactor">
    <cofactor evidence="1 11">
        <name>Fe(2+)</name>
        <dbReference type="ChEBI" id="CHEBI:29033"/>
    </cofactor>
</comment>
<dbReference type="InterPro" id="IPR019774">
    <property type="entry name" value="Aromatic-AA_hydroxylase_C"/>
</dbReference>
<evidence type="ECO:0000259" key="12">
    <source>
        <dbReference type="PROSITE" id="PS51410"/>
    </source>
</evidence>
<gene>
    <name evidence="13" type="primary">phhA</name>
    <name evidence="13" type="ORF">GCM10007877_09050</name>
</gene>
<dbReference type="PROSITE" id="PS51410">
    <property type="entry name" value="BH4_AAA_HYDROXYL_2"/>
    <property type="match status" value="1"/>
</dbReference>
<evidence type="ECO:0000256" key="4">
    <source>
        <dbReference type="ARBA" id="ARBA00011995"/>
    </source>
</evidence>
<organism evidence="13 14">
    <name type="scientific">Marinibactrum halimedae</name>
    <dbReference type="NCBI Taxonomy" id="1444977"/>
    <lineage>
        <taxon>Bacteria</taxon>
        <taxon>Pseudomonadati</taxon>
        <taxon>Pseudomonadota</taxon>
        <taxon>Gammaproteobacteria</taxon>
        <taxon>Cellvibrionales</taxon>
        <taxon>Cellvibrionaceae</taxon>
        <taxon>Marinibactrum</taxon>
    </lineage>
</organism>
<dbReference type="GO" id="GO:0004505">
    <property type="term" value="F:phenylalanine 4-monooxygenase activity"/>
    <property type="evidence" value="ECO:0007669"/>
    <property type="project" value="UniProtKB-EC"/>
</dbReference>
<dbReference type="GO" id="GO:0005506">
    <property type="term" value="F:iron ion binding"/>
    <property type="evidence" value="ECO:0007669"/>
    <property type="project" value="InterPro"/>
</dbReference>
<dbReference type="EC" id="1.14.16.1" evidence="4"/>
<comment type="caution">
    <text evidence="13">The sequence shown here is derived from an EMBL/GenBank/DDBJ whole genome shotgun (WGS) entry which is preliminary data.</text>
</comment>
<keyword evidence="8" id="KW-0503">Monooxygenase</keyword>